<evidence type="ECO:0000313" key="2">
    <source>
        <dbReference type="EMBL" id="GAA4727146.1"/>
    </source>
</evidence>
<feature type="domain" description="Aminoglycoside phosphotransferase" evidence="1">
    <location>
        <begin position="45"/>
        <end position="240"/>
    </location>
</feature>
<evidence type="ECO:0000259" key="1">
    <source>
        <dbReference type="Pfam" id="PF01636"/>
    </source>
</evidence>
<dbReference type="InterPro" id="IPR002575">
    <property type="entry name" value="Aminoglycoside_PTrfase"/>
</dbReference>
<dbReference type="Pfam" id="PF01636">
    <property type="entry name" value="APH"/>
    <property type="match status" value="1"/>
</dbReference>
<name>A0ABP8YEJ8_9MICO</name>
<dbReference type="SUPFAM" id="SSF56112">
    <property type="entry name" value="Protein kinase-like (PK-like)"/>
    <property type="match status" value="1"/>
</dbReference>
<protein>
    <recommendedName>
        <fullName evidence="1">Aminoglycoside phosphotransferase domain-containing protein</fullName>
    </recommendedName>
</protein>
<dbReference type="RefSeq" id="WP_172149626.1">
    <property type="nucleotide sequence ID" value="NZ_BAABID010000008.1"/>
</dbReference>
<keyword evidence="3" id="KW-1185">Reference proteome</keyword>
<dbReference type="EMBL" id="BAABID010000008">
    <property type="protein sequence ID" value="GAA4727146.1"/>
    <property type="molecule type" value="Genomic_DNA"/>
</dbReference>
<organism evidence="2 3">
    <name type="scientific">Isoptericola chiayiensis</name>
    <dbReference type="NCBI Taxonomy" id="579446"/>
    <lineage>
        <taxon>Bacteria</taxon>
        <taxon>Bacillati</taxon>
        <taxon>Actinomycetota</taxon>
        <taxon>Actinomycetes</taxon>
        <taxon>Micrococcales</taxon>
        <taxon>Promicromonosporaceae</taxon>
        <taxon>Isoptericola</taxon>
    </lineage>
</organism>
<comment type="caution">
    <text evidence="2">The sequence shown here is derived from an EMBL/GenBank/DDBJ whole genome shotgun (WGS) entry which is preliminary data.</text>
</comment>
<evidence type="ECO:0000313" key="3">
    <source>
        <dbReference type="Proteomes" id="UP001500956"/>
    </source>
</evidence>
<gene>
    <name evidence="2" type="ORF">GCM10023216_17540</name>
</gene>
<accession>A0ABP8YEJ8</accession>
<proteinExistence type="predicted"/>
<reference evidence="3" key="1">
    <citation type="journal article" date="2019" name="Int. J. Syst. Evol. Microbiol.">
        <title>The Global Catalogue of Microorganisms (GCM) 10K type strain sequencing project: providing services to taxonomists for standard genome sequencing and annotation.</title>
        <authorList>
            <consortium name="The Broad Institute Genomics Platform"/>
            <consortium name="The Broad Institute Genome Sequencing Center for Infectious Disease"/>
            <person name="Wu L."/>
            <person name="Ma J."/>
        </authorList>
    </citation>
    <scope>NUCLEOTIDE SEQUENCE [LARGE SCALE GENOMIC DNA]</scope>
    <source>
        <strain evidence="3">JCM 18063</strain>
    </source>
</reference>
<dbReference type="InterPro" id="IPR011009">
    <property type="entry name" value="Kinase-like_dom_sf"/>
</dbReference>
<dbReference type="Proteomes" id="UP001500956">
    <property type="component" value="Unassembled WGS sequence"/>
</dbReference>
<sequence length="285" mass="30998">MAHETRYPRPHQPLLDALVTTALADHRPPHHTEWVEHGSNTLVALSDHAAVRIARQRQAGGEVLRSQRLVDALPDVPFHVPRSLAAPVEIDGHVAVATRRLHGSPQPTTRPDAGALREVLDAVHQIDAAALEPHLAPRRAFCGGEDWETTLRDRVVPLLPADVQDEAHRRIDTLAALDDAPRTVNHGDLGSTNVLWHGDRVGALLDWDLTAHEDPAEDIATVATSFGLWPAAGALADLGTVQRARGFAGTIPLQIVAFAVLQERSDHELARTVARAQRALRRSVP</sequence>
<dbReference type="Gene3D" id="3.90.1200.10">
    <property type="match status" value="1"/>
</dbReference>